<gene>
    <name evidence="5" type="primary">lyc25A</name>
    <name evidence="5" type="ordered locus">bpr_I1569</name>
</gene>
<organism evidence="5 6">
    <name type="scientific">Butyrivibrio proteoclasticus (strain ATCC 51982 / DSM 14932 / B316)</name>
    <name type="common">Clostridium proteoclasticum</name>
    <dbReference type="NCBI Taxonomy" id="515622"/>
    <lineage>
        <taxon>Bacteria</taxon>
        <taxon>Bacillati</taxon>
        <taxon>Bacillota</taxon>
        <taxon>Clostridia</taxon>
        <taxon>Lachnospirales</taxon>
        <taxon>Lachnospiraceae</taxon>
        <taxon>Butyrivibrio</taxon>
    </lineage>
</organism>
<dbReference type="HOGENOM" id="CLU_061767_0_0_9"/>
<feature type="transmembrane region" description="Helical" evidence="4">
    <location>
        <begin position="20"/>
        <end position="42"/>
    </location>
</feature>
<dbReference type="eggNOG" id="COG3757">
    <property type="taxonomic scope" value="Bacteria"/>
</dbReference>
<dbReference type="PANTHER" id="PTHR34135">
    <property type="entry name" value="LYSOZYME"/>
    <property type="match status" value="1"/>
</dbReference>
<dbReference type="InterPro" id="IPR018077">
    <property type="entry name" value="Glyco_hydro_fam25_subgr"/>
</dbReference>
<proteinExistence type="inferred from homology"/>
<evidence type="ECO:0000313" key="5">
    <source>
        <dbReference type="EMBL" id="ADL34306.1"/>
    </source>
</evidence>
<comment type="similarity">
    <text evidence="1">Belongs to the glycosyl hydrolase 25 family.</text>
</comment>
<dbReference type="GO" id="GO:0003796">
    <property type="term" value="F:lysozyme activity"/>
    <property type="evidence" value="ECO:0007669"/>
    <property type="project" value="UniProtKB-EC"/>
</dbReference>
<evidence type="ECO:0000313" key="6">
    <source>
        <dbReference type="Proteomes" id="UP000001299"/>
    </source>
</evidence>
<keyword evidence="4" id="KW-1133">Transmembrane helix</keyword>
<dbReference type="Pfam" id="PF01183">
    <property type="entry name" value="Glyco_hydro_25"/>
    <property type="match status" value="1"/>
</dbReference>
<dbReference type="GO" id="GO:0016998">
    <property type="term" value="P:cell wall macromolecule catabolic process"/>
    <property type="evidence" value="ECO:0007669"/>
    <property type="project" value="InterPro"/>
</dbReference>
<name>E0RV36_BUTPB</name>
<reference evidence="5 6" key="1">
    <citation type="journal article" date="2010" name="PLoS ONE">
        <title>The glycobiome of the rumen bacterium Butyrivibrio proteoclasticus B316(T) highlights adaptation to a polysaccharide-rich environment.</title>
        <authorList>
            <person name="Kelly W.J."/>
            <person name="Leahy S.C."/>
            <person name="Altermann E."/>
            <person name="Yeoman C.J."/>
            <person name="Dunne J.C."/>
            <person name="Kong Z."/>
            <person name="Pacheco D.M."/>
            <person name="Li D."/>
            <person name="Noel S.J."/>
            <person name="Moon C.D."/>
            <person name="Cookson A.L."/>
            <person name="Attwood G.T."/>
        </authorList>
    </citation>
    <scope>NUCLEOTIDE SEQUENCE [LARGE SCALE GENOMIC DNA]</scope>
    <source>
        <strain evidence="6">ATCC 51982 / DSM 14932 / B316</strain>
    </source>
</reference>
<dbReference type="KEGG" id="bpb:bpr_I1569"/>
<keyword evidence="6" id="KW-1185">Reference proteome</keyword>
<dbReference type="CDD" id="cd06414">
    <property type="entry name" value="GH25_LytC-like"/>
    <property type="match status" value="1"/>
</dbReference>
<dbReference type="SMART" id="SM00641">
    <property type="entry name" value="Glyco_25"/>
    <property type="match status" value="1"/>
</dbReference>
<dbReference type="RefSeq" id="WP_013280960.1">
    <property type="nucleotide sequence ID" value="NC_014387.1"/>
</dbReference>
<dbReference type="EC" id="3.2.1.17" evidence="5"/>
<accession>E0RV36</accession>
<keyword evidence="3 5" id="KW-0326">Glycosidase</keyword>
<dbReference type="InterPro" id="IPR017853">
    <property type="entry name" value="GH"/>
</dbReference>
<dbReference type="Proteomes" id="UP000001299">
    <property type="component" value="Chromosome 1"/>
</dbReference>
<evidence type="ECO:0000256" key="1">
    <source>
        <dbReference type="ARBA" id="ARBA00010646"/>
    </source>
</evidence>
<dbReference type="GO" id="GO:0009253">
    <property type="term" value="P:peptidoglycan catabolic process"/>
    <property type="evidence" value="ECO:0007669"/>
    <property type="project" value="InterPro"/>
</dbReference>
<dbReference type="GO" id="GO:0016052">
    <property type="term" value="P:carbohydrate catabolic process"/>
    <property type="evidence" value="ECO:0007669"/>
    <property type="project" value="TreeGrafter"/>
</dbReference>
<dbReference type="SUPFAM" id="SSF51445">
    <property type="entry name" value="(Trans)glycosidases"/>
    <property type="match status" value="1"/>
</dbReference>
<keyword evidence="4" id="KW-0472">Membrane</keyword>
<dbReference type="CAZy" id="GH25">
    <property type="family name" value="Glycoside Hydrolase Family 25"/>
</dbReference>
<evidence type="ECO:0000256" key="4">
    <source>
        <dbReference type="SAM" id="Phobius"/>
    </source>
</evidence>
<dbReference type="EMBL" id="CP001810">
    <property type="protein sequence ID" value="ADL34306.1"/>
    <property type="molecule type" value="Genomic_DNA"/>
</dbReference>
<sequence length="362" mass="40581">MNNTSQDTRERIGVRNSHNIISIIFLSLVALLALSFSVMLLIKNASLKREEEAVRSELEALNEEGYYTLTEADKLIENAKEETRVETTNSIKEKIQEKLEAGEGTTSTIRSLFPDQMVVASSGRYYFFPILDSIAHHGFTEEDFEVGEDGFLEYVGEDGSVNVKKGVDVSRFQGKIDWDKVADAGIDFAFIRVGLRGTTEGKILVDDCFEDNIKGATASGIDVGVYFYSQAVNEEEALDEVQLVLDMIEPYEVKYPVVIDVESADSDSARTNELTSDQYEAVVHTFCDTVRSAGYKPMIYGNVKSYTLLMDAQDVDDYDIWIAYYGTPLYYPYHFDVWQFTSSGKVAGIDGNVDLDICITDY</sequence>
<dbReference type="STRING" id="515622.bpr_I1569"/>
<keyword evidence="4" id="KW-0812">Transmembrane</keyword>
<dbReference type="Gene3D" id="3.20.20.80">
    <property type="entry name" value="Glycosidases"/>
    <property type="match status" value="1"/>
</dbReference>
<dbReference type="InterPro" id="IPR002053">
    <property type="entry name" value="Glyco_hydro_25"/>
</dbReference>
<protein>
    <submittedName>
        <fullName evidence="5">Lysozyme Lyc25A</fullName>
        <ecNumber evidence="5">3.2.1.17</ecNumber>
    </submittedName>
</protein>
<dbReference type="AlphaFoldDB" id="E0RV36"/>
<evidence type="ECO:0000256" key="2">
    <source>
        <dbReference type="ARBA" id="ARBA00022801"/>
    </source>
</evidence>
<keyword evidence="2 5" id="KW-0378">Hydrolase</keyword>
<dbReference type="PROSITE" id="PS51904">
    <property type="entry name" value="GLYCOSYL_HYDROL_F25_2"/>
    <property type="match status" value="1"/>
</dbReference>
<evidence type="ECO:0000256" key="3">
    <source>
        <dbReference type="ARBA" id="ARBA00023295"/>
    </source>
</evidence>
<dbReference type="PANTHER" id="PTHR34135:SF2">
    <property type="entry name" value="LYSOZYME"/>
    <property type="match status" value="1"/>
</dbReference>